<dbReference type="PANTHER" id="PTHR33317:SF4">
    <property type="entry name" value="POLYNUCLEOTIDYL TRANSFERASE, RIBONUCLEASE H-LIKE SUPERFAMILY PROTEIN"/>
    <property type="match status" value="1"/>
</dbReference>
<gene>
    <name evidence="7" type="ORF">GCM10010885_21720</name>
</gene>
<keyword evidence="2 5" id="KW-0690">Ribosome biogenesis</keyword>
<dbReference type="EMBL" id="BMOY01000042">
    <property type="protein sequence ID" value="GGJ12001.1"/>
    <property type="molecule type" value="Genomic_DNA"/>
</dbReference>
<comment type="subcellular location">
    <subcellularLocation>
        <location evidence="5">Cytoplasm</location>
    </subcellularLocation>
</comment>
<keyword evidence="1 5" id="KW-0963">Cytoplasm</keyword>
<dbReference type="PANTHER" id="PTHR33317">
    <property type="entry name" value="POLYNUCLEOTIDYL TRANSFERASE, RIBONUCLEASE H-LIKE SUPERFAMILY PROTEIN"/>
    <property type="match status" value="1"/>
</dbReference>
<name>A0A917NMJ0_9BACL</name>
<dbReference type="NCBIfam" id="TIGR00250">
    <property type="entry name" value="RNAse_H_YqgF"/>
    <property type="match status" value="1"/>
</dbReference>
<feature type="domain" description="YqgF/RNase H-like" evidence="6">
    <location>
        <begin position="1"/>
        <end position="101"/>
    </location>
</feature>
<reference evidence="7" key="2">
    <citation type="submission" date="2020-09" db="EMBL/GenBank/DDBJ databases">
        <authorList>
            <person name="Sun Q."/>
            <person name="Ohkuma M."/>
        </authorList>
    </citation>
    <scope>NUCLEOTIDE SEQUENCE</scope>
    <source>
        <strain evidence="7">JCM 18487</strain>
    </source>
</reference>
<keyword evidence="4 5" id="KW-0378">Hydrolase</keyword>
<evidence type="ECO:0000256" key="2">
    <source>
        <dbReference type="ARBA" id="ARBA00022517"/>
    </source>
</evidence>
<dbReference type="EC" id="3.1.-.-" evidence="5"/>
<evidence type="ECO:0000259" key="6">
    <source>
        <dbReference type="SMART" id="SM00732"/>
    </source>
</evidence>
<dbReference type="SUPFAM" id="SSF53098">
    <property type="entry name" value="Ribonuclease H-like"/>
    <property type="match status" value="1"/>
</dbReference>
<evidence type="ECO:0000256" key="3">
    <source>
        <dbReference type="ARBA" id="ARBA00022722"/>
    </source>
</evidence>
<dbReference type="InterPro" id="IPR037027">
    <property type="entry name" value="YqgF/RNaseH-like_dom_sf"/>
</dbReference>
<evidence type="ECO:0000256" key="1">
    <source>
        <dbReference type="ARBA" id="ARBA00022490"/>
    </source>
</evidence>
<evidence type="ECO:0000313" key="7">
    <source>
        <dbReference type="EMBL" id="GGJ12001.1"/>
    </source>
</evidence>
<dbReference type="Proteomes" id="UP000637695">
    <property type="component" value="Unassembled WGS sequence"/>
</dbReference>
<dbReference type="InterPro" id="IPR005227">
    <property type="entry name" value="YqgF"/>
</dbReference>
<dbReference type="CDD" id="cd16964">
    <property type="entry name" value="YqgF"/>
    <property type="match status" value="1"/>
</dbReference>
<keyword evidence="8" id="KW-1185">Reference proteome</keyword>
<dbReference type="InterPro" id="IPR006641">
    <property type="entry name" value="YqgF/RNaseH-like_dom"/>
</dbReference>
<dbReference type="GO" id="GO:0000967">
    <property type="term" value="P:rRNA 5'-end processing"/>
    <property type="evidence" value="ECO:0007669"/>
    <property type="project" value="UniProtKB-UniRule"/>
</dbReference>
<organism evidence="7 8">
    <name type="scientific">Alicyclobacillus cellulosilyticus</name>
    <dbReference type="NCBI Taxonomy" id="1003997"/>
    <lineage>
        <taxon>Bacteria</taxon>
        <taxon>Bacillati</taxon>
        <taxon>Bacillota</taxon>
        <taxon>Bacilli</taxon>
        <taxon>Bacillales</taxon>
        <taxon>Alicyclobacillaceae</taxon>
        <taxon>Alicyclobacillus</taxon>
    </lineage>
</organism>
<sequence>MRILAVDYGQARIGLALSDPTGMVAQALAVLPRRSDAEAAAEVARLAQDHGVERIVVGLPRNMDGSEGETAARCRRFARQLTAASGLPVEMYDERLTTAAAERMLVAADVGRRKRRQVLDAVAATLLLQGYLDARRAKGEADGRA</sequence>
<dbReference type="RefSeq" id="WP_188883077.1">
    <property type="nucleotide sequence ID" value="NZ_BMOY01000042.1"/>
</dbReference>
<keyword evidence="3 5" id="KW-0540">Nuclease</keyword>
<protein>
    <recommendedName>
        <fullName evidence="5">Putative pre-16S rRNA nuclease</fullName>
        <ecNumber evidence="5">3.1.-.-</ecNumber>
    </recommendedName>
</protein>
<comment type="function">
    <text evidence="5">Could be a nuclease involved in processing of the 5'-end of pre-16S rRNA.</text>
</comment>
<comment type="similarity">
    <text evidence="5">Belongs to the YqgF HJR family.</text>
</comment>
<evidence type="ECO:0000256" key="5">
    <source>
        <dbReference type="HAMAP-Rule" id="MF_00651"/>
    </source>
</evidence>
<dbReference type="Gene3D" id="3.30.420.140">
    <property type="entry name" value="YqgF/RNase H-like domain"/>
    <property type="match status" value="1"/>
</dbReference>
<dbReference type="HAMAP" id="MF_00651">
    <property type="entry name" value="Nuclease_YqgF"/>
    <property type="match status" value="1"/>
</dbReference>
<comment type="caution">
    <text evidence="7">The sequence shown here is derived from an EMBL/GenBank/DDBJ whole genome shotgun (WGS) entry which is preliminary data.</text>
</comment>
<reference evidence="7" key="1">
    <citation type="journal article" date="2014" name="Int. J. Syst. Evol. Microbiol.">
        <title>Complete genome sequence of Corynebacterium casei LMG S-19264T (=DSM 44701T), isolated from a smear-ripened cheese.</title>
        <authorList>
            <consortium name="US DOE Joint Genome Institute (JGI-PGF)"/>
            <person name="Walter F."/>
            <person name="Albersmeier A."/>
            <person name="Kalinowski J."/>
            <person name="Ruckert C."/>
        </authorList>
    </citation>
    <scope>NUCLEOTIDE SEQUENCE</scope>
    <source>
        <strain evidence="7">JCM 18487</strain>
    </source>
</reference>
<dbReference type="GO" id="GO:0016788">
    <property type="term" value="F:hydrolase activity, acting on ester bonds"/>
    <property type="evidence" value="ECO:0007669"/>
    <property type="project" value="UniProtKB-UniRule"/>
</dbReference>
<evidence type="ECO:0000313" key="8">
    <source>
        <dbReference type="Proteomes" id="UP000637695"/>
    </source>
</evidence>
<dbReference type="GO" id="GO:0004518">
    <property type="term" value="F:nuclease activity"/>
    <property type="evidence" value="ECO:0007669"/>
    <property type="project" value="UniProtKB-KW"/>
</dbReference>
<dbReference type="AlphaFoldDB" id="A0A917NMJ0"/>
<dbReference type="InterPro" id="IPR012337">
    <property type="entry name" value="RNaseH-like_sf"/>
</dbReference>
<accession>A0A917NMJ0</accession>
<dbReference type="SMART" id="SM00732">
    <property type="entry name" value="YqgFc"/>
    <property type="match status" value="1"/>
</dbReference>
<evidence type="ECO:0000256" key="4">
    <source>
        <dbReference type="ARBA" id="ARBA00022801"/>
    </source>
</evidence>
<dbReference type="GO" id="GO:0005829">
    <property type="term" value="C:cytosol"/>
    <property type="evidence" value="ECO:0007669"/>
    <property type="project" value="TreeGrafter"/>
</dbReference>
<dbReference type="Pfam" id="PF03652">
    <property type="entry name" value="RuvX"/>
    <property type="match status" value="1"/>
</dbReference>
<proteinExistence type="inferred from homology"/>